<sequence>MSIYEMLSQELKEQSFCAITIGVVVDIKDPDKKNRVKVRLLNRTDSVQETDFIRVMTPAAGKEFGFFDMPEVGDEVLVGFVDGDFTAPYVLGCLWNTKNPAPAKLEEGKNELRMLKSKTAHRLEFNDGEETPGLTLTTAKESRLVIDDKAQTITLSDPKTENSLKIDIGGGKIVLEAKTSLVLQCGGASIELNGSSNEITVKTSGNIKIDGQQVDIAGKTAVNAKASGQLNLEASGPANLKGAIVKVN</sequence>
<feature type="domain" description="Gp5/Type VI secretion system Vgr protein OB-fold" evidence="1">
    <location>
        <begin position="21"/>
        <end position="95"/>
    </location>
</feature>
<evidence type="ECO:0000313" key="2">
    <source>
        <dbReference type="EMBL" id="HIU44584.1"/>
    </source>
</evidence>
<dbReference type="EMBL" id="DVMR01000073">
    <property type="protein sequence ID" value="HIU44584.1"/>
    <property type="molecule type" value="Genomic_DNA"/>
</dbReference>
<dbReference type="SUPFAM" id="SSF69255">
    <property type="entry name" value="gp5 N-terminal domain-like"/>
    <property type="match status" value="1"/>
</dbReference>
<name>A0A9D1S154_9CLOT</name>
<dbReference type="InterPro" id="IPR037026">
    <property type="entry name" value="Vgr_OB-fold_dom_sf"/>
</dbReference>
<gene>
    <name evidence="2" type="ORF">IAB67_09830</name>
</gene>
<accession>A0A9D1S154</accession>
<proteinExistence type="predicted"/>
<dbReference type="InterPro" id="IPR006531">
    <property type="entry name" value="Gp5/Vgr_OB"/>
</dbReference>
<dbReference type="Gene3D" id="2.40.50.230">
    <property type="entry name" value="Gp5 N-terminal domain"/>
    <property type="match status" value="1"/>
</dbReference>
<organism evidence="2 3">
    <name type="scientific">Candidatus Ventrousia excrementavium</name>
    <dbReference type="NCBI Taxonomy" id="2840961"/>
    <lineage>
        <taxon>Bacteria</taxon>
        <taxon>Bacillati</taxon>
        <taxon>Bacillota</taxon>
        <taxon>Clostridia</taxon>
        <taxon>Eubacteriales</taxon>
        <taxon>Clostridiaceae</taxon>
        <taxon>Clostridiaceae incertae sedis</taxon>
        <taxon>Candidatus Ventrousia</taxon>
    </lineage>
</organism>
<reference evidence="2" key="1">
    <citation type="submission" date="2020-10" db="EMBL/GenBank/DDBJ databases">
        <authorList>
            <person name="Gilroy R."/>
        </authorList>
    </citation>
    <scope>NUCLEOTIDE SEQUENCE</scope>
    <source>
        <strain evidence="2">CHK191-8634</strain>
    </source>
</reference>
<reference evidence="2" key="2">
    <citation type="journal article" date="2021" name="PeerJ">
        <title>Extensive microbial diversity within the chicken gut microbiome revealed by metagenomics and culture.</title>
        <authorList>
            <person name="Gilroy R."/>
            <person name="Ravi A."/>
            <person name="Getino M."/>
            <person name="Pursley I."/>
            <person name="Horton D.L."/>
            <person name="Alikhan N.F."/>
            <person name="Baker D."/>
            <person name="Gharbi K."/>
            <person name="Hall N."/>
            <person name="Watson M."/>
            <person name="Adriaenssens E.M."/>
            <person name="Foster-Nyarko E."/>
            <person name="Jarju S."/>
            <person name="Secka A."/>
            <person name="Antonio M."/>
            <person name="Oren A."/>
            <person name="Chaudhuri R.R."/>
            <person name="La Ragione R."/>
            <person name="Hildebrand F."/>
            <person name="Pallen M.J."/>
        </authorList>
    </citation>
    <scope>NUCLEOTIDE SEQUENCE</scope>
    <source>
        <strain evidence="2">CHK191-8634</strain>
    </source>
</reference>
<protein>
    <submittedName>
        <fullName evidence="2">Phage baseplate assembly protein V</fullName>
    </submittedName>
</protein>
<dbReference type="AlphaFoldDB" id="A0A9D1S154"/>
<comment type="caution">
    <text evidence="2">The sequence shown here is derived from an EMBL/GenBank/DDBJ whole genome shotgun (WGS) entry which is preliminary data.</text>
</comment>
<evidence type="ECO:0000259" key="1">
    <source>
        <dbReference type="Pfam" id="PF04717"/>
    </source>
</evidence>
<dbReference type="SUPFAM" id="SSF69349">
    <property type="entry name" value="Phage fibre proteins"/>
    <property type="match status" value="1"/>
</dbReference>
<evidence type="ECO:0000313" key="3">
    <source>
        <dbReference type="Proteomes" id="UP000824073"/>
    </source>
</evidence>
<dbReference type="Gene3D" id="2.160.20.120">
    <property type="match status" value="1"/>
</dbReference>
<dbReference type="Pfam" id="PF04717">
    <property type="entry name" value="Phage_base_V"/>
    <property type="match status" value="1"/>
</dbReference>
<dbReference type="Proteomes" id="UP000824073">
    <property type="component" value="Unassembled WGS sequence"/>
</dbReference>